<name>A0A7C9IFE3_9RHOB</name>
<evidence type="ECO:0000256" key="1">
    <source>
        <dbReference type="ARBA" id="ARBA00004370"/>
    </source>
</evidence>
<dbReference type="Proteomes" id="UP000480350">
    <property type="component" value="Unassembled WGS sequence"/>
</dbReference>
<keyword evidence="4 9" id="KW-0132">Cell division</keyword>
<evidence type="ECO:0000256" key="2">
    <source>
        <dbReference type="ARBA" id="ARBA00022475"/>
    </source>
</evidence>
<accession>A0A7C9IFE3</accession>
<dbReference type="AlphaFoldDB" id="A0A7C9IFE3"/>
<keyword evidence="8 9" id="KW-0131">Cell cycle</keyword>
<evidence type="ECO:0000256" key="4">
    <source>
        <dbReference type="ARBA" id="ARBA00022618"/>
    </source>
</evidence>
<comment type="subcellular location">
    <subcellularLocation>
        <location evidence="9">Cell inner membrane</location>
        <topology evidence="9">Single-pass type II membrane protein</topology>
    </subcellularLocation>
    <subcellularLocation>
        <location evidence="1">Membrane</location>
    </subcellularLocation>
    <text evidence="9">Localizes to the division septum.</text>
</comment>
<evidence type="ECO:0000259" key="10">
    <source>
        <dbReference type="PROSITE" id="PS51779"/>
    </source>
</evidence>
<dbReference type="GO" id="GO:0005886">
    <property type="term" value="C:plasma membrane"/>
    <property type="evidence" value="ECO:0007669"/>
    <property type="project" value="UniProtKB-SubCell"/>
</dbReference>
<dbReference type="GO" id="GO:0032153">
    <property type="term" value="C:cell division site"/>
    <property type="evidence" value="ECO:0007669"/>
    <property type="project" value="UniProtKB-UniRule"/>
</dbReference>
<reference evidence="11 12" key="2">
    <citation type="submission" date="2020-03" db="EMBL/GenBank/DDBJ databases">
        <title>Kangsaoukella pontilimi gen. nov., sp. nov., a new member of the family Rhodobacteraceae isolated from a tidal mudflat.</title>
        <authorList>
            <person name="Kim I.S."/>
        </authorList>
    </citation>
    <scope>NUCLEOTIDE SEQUENCE [LARGE SCALE GENOMIC DNA]</scope>
    <source>
        <strain evidence="11 12">GH1-50</strain>
    </source>
</reference>
<evidence type="ECO:0000256" key="8">
    <source>
        <dbReference type="ARBA" id="ARBA00023306"/>
    </source>
</evidence>
<dbReference type="HAMAP" id="MF_00911">
    <property type="entry name" value="FtsQ_subfam"/>
    <property type="match status" value="1"/>
</dbReference>
<dbReference type="Gene3D" id="3.40.50.11690">
    <property type="entry name" value="Cell division protein FtsQ/DivIB"/>
    <property type="match status" value="1"/>
</dbReference>
<evidence type="ECO:0000256" key="9">
    <source>
        <dbReference type="HAMAP-Rule" id="MF_00911"/>
    </source>
</evidence>
<dbReference type="Pfam" id="PF03799">
    <property type="entry name" value="FtsQ_DivIB_C"/>
    <property type="match status" value="1"/>
</dbReference>
<feature type="domain" description="POTRA" evidence="10">
    <location>
        <begin position="72"/>
        <end position="140"/>
    </location>
</feature>
<protein>
    <recommendedName>
        <fullName evidence="9">Cell division protein FtsQ</fullName>
    </recommendedName>
</protein>
<proteinExistence type="inferred from homology"/>
<dbReference type="PANTHER" id="PTHR35851">
    <property type="entry name" value="CELL DIVISION PROTEIN FTSQ"/>
    <property type="match status" value="1"/>
</dbReference>
<keyword evidence="2 9" id="KW-1003">Cell membrane</keyword>
<evidence type="ECO:0000256" key="7">
    <source>
        <dbReference type="ARBA" id="ARBA00023136"/>
    </source>
</evidence>
<keyword evidence="3 9" id="KW-0997">Cell inner membrane</keyword>
<dbReference type="EMBL" id="WUPT01000001">
    <property type="protein sequence ID" value="MXQ07504.1"/>
    <property type="molecule type" value="Genomic_DNA"/>
</dbReference>
<organism evidence="11 12">
    <name type="scientific">Kangsaoukella pontilimi</name>
    <dbReference type="NCBI Taxonomy" id="2691042"/>
    <lineage>
        <taxon>Bacteria</taxon>
        <taxon>Pseudomonadati</taxon>
        <taxon>Pseudomonadota</taxon>
        <taxon>Alphaproteobacteria</taxon>
        <taxon>Rhodobacterales</taxon>
        <taxon>Paracoccaceae</taxon>
        <taxon>Kangsaoukella</taxon>
    </lineage>
</organism>
<dbReference type="RefSeq" id="WP_160763374.1">
    <property type="nucleotide sequence ID" value="NZ_WUPT01000001.1"/>
</dbReference>
<comment type="caution">
    <text evidence="11">The sequence shown here is derived from an EMBL/GenBank/DDBJ whole genome shotgun (WGS) entry which is preliminary data.</text>
</comment>
<dbReference type="GO" id="GO:0090529">
    <property type="term" value="P:cell septum assembly"/>
    <property type="evidence" value="ECO:0007669"/>
    <property type="project" value="InterPro"/>
</dbReference>
<reference evidence="11 12" key="1">
    <citation type="submission" date="2019-12" db="EMBL/GenBank/DDBJ databases">
        <authorList>
            <person name="Lee S.D."/>
        </authorList>
    </citation>
    <scope>NUCLEOTIDE SEQUENCE [LARGE SCALE GENOMIC DNA]</scope>
    <source>
        <strain evidence="11 12">GH1-50</strain>
    </source>
</reference>
<dbReference type="GO" id="GO:0043093">
    <property type="term" value="P:FtsZ-dependent cytokinesis"/>
    <property type="evidence" value="ECO:0007669"/>
    <property type="project" value="UniProtKB-UniRule"/>
</dbReference>
<dbReference type="PROSITE" id="PS51779">
    <property type="entry name" value="POTRA"/>
    <property type="match status" value="1"/>
</dbReference>
<comment type="function">
    <text evidence="9">Essential cell division protein.</text>
</comment>
<keyword evidence="6 9" id="KW-1133">Transmembrane helix</keyword>
<dbReference type="InterPro" id="IPR005548">
    <property type="entry name" value="Cell_div_FtsQ/DivIB_C"/>
</dbReference>
<keyword evidence="5 9" id="KW-0812">Transmembrane</keyword>
<keyword evidence="7 9" id="KW-0472">Membrane</keyword>
<sequence length="288" mass="32394">MRPMKDPAPSRMAYRMNRLMLTPRFRLFLRYGLPVLLIVAGVSIWASDEARRDALAERVAELRRQVEERPEFMVRMMVVETGSPEIEAEVRDILPVDFPVSSFDLELDTLREAVEEIDAVASASVQIRGGGVLAVTVVERVPVAVWRRATGLVLVDAEGHRVQPLDARADRLDLPLILGAGAGAEVAEALEIIEAAAPVTERFRALRRMGERRWDVLLDRDQIIMLPEDDAVTAMKRVMALDHAQDLLARDIVAIDFRNPRRPVLRLSDAAMQENLTTRTRVYEAVVE</sequence>
<dbReference type="InterPro" id="IPR034746">
    <property type="entry name" value="POTRA"/>
</dbReference>
<keyword evidence="12" id="KW-1185">Reference proteome</keyword>
<evidence type="ECO:0000313" key="11">
    <source>
        <dbReference type="EMBL" id="MXQ07504.1"/>
    </source>
</evidence>
<evidence type="ECO:0000256" key="5">
    <source>
        <dbReference type="ARBA" id="ARBA00022692"/>
    </source>
</evidence>
<evidence type="ECO:0000256" key="3">
    <source>
        <dbReference type="ARBA" id="ARBA00022519"/>
    </source>
</evidence>
<evidence type="ECO:0000313" key="12">
    <source>
        <dbReference type="Proteomes" id="UP000480350"/>
    </source>
</evidence>
<gene>
    <name evidence="9" type="primary">ftsQ</name>
    <name evidence="11" type="ORF">GQ651_06545</name>
</gene>
<evidence type="ECO:0000256" key="6">
    <source>
        <dbReference type="ARBA" id="ARBA00022989"/>
    </source>
</evidence>
<dbReference type="InterPro" id="IPR026579">
    <property type="entry name" value="FtsQ"/>
</dbReference>
<comment type="similarity">
    <text evidence="9">Belongs to the FtsQ/DivIB family. FtsQ subfamily.</text>
</comment>
<dbReference type="PANTHER" id="PTHR35851:SF1">
    <property type="entry name" value="CELL DIVISION PROTEIN FTSQ"/>
    <property type="match status" value="1"/>
</dbReference>
<dbReference type="InterPro" id="IPR045335">
    <property type="entry name" value="FtsQ_C_sf"/>
</dbReference>